<evidence type="ECO:0000313" key="3">
    <source>
        <dbReference type="Proteomes" id="UP001596956"/>
    </source>
</evidence>
<feature type="domain" description="ABM" evidence="1">
    <location>
        <begin position="2"/>
        <end position="63"/>
    </location>
</feature>
<reference evidence="3" key="1">
    <citation type="journal article" date="2019" name="Int. J. Syst. Evol. Microbiol.">
        <title>The Global Catalogue of Microorganisms (GCM) 10K type strain sequencing project: providing services to taxonomists for standard genome sequencing and annotation.</title>
        <authorList>
            <consortium name="The Broad Institute Genomics Platform"/>
            <consortium name="The Broad Institute Genome Sequencing Center for Infectious Disease"/>
            <person name="Wu L."/>
            <person name="Ma J."/>
        </authorList>
    </citation>
    <scope>NUCLEOTIDE SEQUENCE [LARGE SCALE GENOMIC DNA]</scope>
    <source>
        <strain evidence="3">CCUG 63369</strain>
    </source>
</reference>
<dbReference type="EMBL" id="JBHTHR010000043">
    <property type="protein sequence ID" value="MFD0800343.1"/>
    <property type="molecule type" value="Genomic_DNA"/>
</dbReference>
<dbReference type="EC" id="1.14.-.-" evidence="2"/>
<accession>A0ABW3BAZ4</accession>
<dbReference type="SUPFAM" id="SSF54909">
    <property type="entry name" value="Dimeric alpha+beta barrel"/>
    <property type="match status" value="1"/>
</dbReference>
<dbReference type="InterPro" id="IPR007138">
    <property type="entry name" value="ABM_dom"/>
</dbReference>
<dbReference type="InterPro" id="IPR011008">
    <property type="entry name" value="Dimeric_a/b-barrel"/>
</dbReference>
<dbReference type="GO" id="GO:0004497">
    <property type="term" value="F:monooxygenase activity"/>
    <property type="evidence" value="ECO:0007669"/>
    <property type="project" value="UniProtKB-KW"/>
</dbReference>
<evidence type="ECO:0000259" key="1">
    <source>
        <dbReference type="Pfam" id="PF03992"/>
    </source>
</evidence>
<keyword evidence="2" id="KW-0503">Monooxygenase</keyword>
<organism evidence="2 3">
    <name type="scientific">Streptomonospora algeriensis</name>
    <dbReference type="NCBI Taxonomy" id="995084"/>
    <lineage>
        <taxon>Bacteria</taxon>
        <taxon>Bacillati</taxon>
        <taxon>Actinomycetota</taxon>
        <taxon>Actinomycetes</taxon>
        <taxon>Streptosporangiales</taxon>
        <taxon>Nocardiopsidaceae</taxon>
        <taxon>Streptomonospora</taxon>
    </lineage>
</organism>
<name>A0ABW3BAZ4_9ACTN</name>
<protein>
    <submittedName>
        <fullName evidence="2">Antibiotic biosynthesis monooxygenase family protein</fullName>
        <ecNumber evidence="2">1.14.-.-</ecNumber>
    </submittedName>
</protein>
<proteinExistence type="predicted"/>
<keyword evidence="2" id="KW-0560">Oxidoreductase</keyword>
<sequence>MVVITRYTVPAGEEDAFVARAEAAVEAMSRRPGFRASRIGRAADDPQLWTVVTEWDGPGAYRRALSDFDVRMAAVPLLSTAYNEPSAFEVVSRRAPEGHGAGPGGGAGTTA</sequence>
<dbReference type="Gene3D" id="3.30.70.100">
    <property type="match status" value="1"/>
</dbReference>
<gene>
    <name evidence="2" type="ORF">ACFQZU_03290</name>
</gene>
<comment type="caution">
    <text evidence="2">The sequence shown here is derived from an EMBL/GenBank/DDBJ whole genome shotgun (WGS) entry which is preliminary data.</text>
</comment>
<evidence type="ECO:0000313" key="2">
    <source>
        <dbReference type="EMBL" id="MFD0800343.1"/>
    </source>
</evidence>
<keyword evidence="3" id="KW-1185">Reference proteome</keyword>
<dbReference type="Proteomes" id="UP001596956">
    <property type="component" value="Unassembled WGS sequence"/>
</dbReference>
<dbReference type="Pfam" id="PF03992">
    <property type="entry name" value="ABM"/>
    <property type="match status" value="1"/>
</dbReference>